<sequence length="314" mass="35029">MDRVYPVQLTERISLIDGYDMGIAERTGTYVINEEYLTLIETGPSPSVPYIREGLSKLGHNLNDVKYVIVTHIHLDHAGGAGLLLQECPNAKLIVHEKGARHLSDPSRLIAGAKMVYGERFSTLFDPIVPVPEERILIKREGDRLAISTECNLVFWNSPGHANHHLAIIDPVSNGIFTGDTAGIHYEQLAKEGIEFHLPSTSPNQFDPEIMRDSIIRMKNEGFARAFYGHFGMTENPDAAFEQSLKWLNIFMEEAKSAAKANENHSQLAKRLKGQVNPYLAAKGISEQHEVHMLVELDLMVSSMGLLDYLGKQS</sequence>
<evidence type="ECO:0000259" key="1">
    <source>
        <dbReference type="SMART" id="SM00849"/>
    </source>
</evidence>
<dbReference type="PANTHER" id="PTHR42951">
    <property type="entry name" value="METALLO-BETA-LACTAMASE DOMAIN-CONTAINING"/>
    <property type="match status" value="1"/>
</dbReference>
<dbReference type="Proteomes" id="UP001597109">
    <property type="component" value="Unassembled WGS sequence"/>
</dbReference>
<accession>A0ABW3L7L1</accession>
<dbReference type="Pfam" id="PF00753">
    <property type="entry name" value="Lactamase_B"/>
    <property type="match status" value="1"/>
</dbReference>
<dbReference type="InterPro" id="IPR001279">
    <property type="entry name" value="Metallo-B-lactamas"/>
</dbReference>
<gene>
    <name evidence="2" type="ORF">ACFQ1X_04040</name>
</gene>
<proteinExistence type="predicted"/>
<feature type="domain" description="Metallo-beta-lactamase" evidence="1">
    <location>
        <begin position="25"/>
        <end position="230"/>
    </location>
</feature>
<name>A0ABW3L7L1_9BACL</name>
<dbReference type="SMART" id="SM00849">
    <property type="entry name" value="Lactamase_B"/>
    <property type="match status" value="1"/>
</dbReference>
<protein>
    <submittedName>
        <fullName evidence="2">MBL fold metallo-hydrolase</fullName>
    </submittedName>
</protein>
<dbReference type="EMBL" id="JBHTKI010000007">
    <property type="protein sequence ID" value="MFD1030592.1"/>
    <property type="molecule type" value="Genomic_DNA"/>
</dbReference>
<dbReference type="CDD" id="cd07726">
    <property type="entry name" value="ST1585-like_MBL-fold"/>
    <property type="match status" value="1"/>
</dbReference>
<dbReference type="SUPFAM" id="SSF56281">
    <property type="entry name" value="Metallo-hydrolase/oxidoreductase"/>
    <property type="match status" value="1"/>
</dbReference>
<evidence type="ECO:0000313" key="3">
    <source>
        <dbReference type="Proteomes" id="UP001597109"/>
    </source>
</evidence>
<reference evidence="3" key="1">
    <citation type="journal article" date="2019" name="Int. J. Syst. Evol. Microbiol.">
        <title>The Global Catalogue of Microorganisms (GCM) 10K type strain sequencing project: providing services to taxonomists for standard genome sequencing and annotation.</title>
        <authorList>
            <consortium name="The Broad Institute Genomics Platform"/>
            <consortium name="The Broad Institute Genome Sequencing Center for Infectious Disease"/>
            <person name="Wu L."/>
            <person name="Ma J."/>
        </authorList>
    </citation>
    <scope>NUCLEOTIDE SEQUENCE [LARGE SCALE GENOMIC DNA]</scope>
    <source>
        <strain evidence="3">CCUG 56756</strain>
    </source>
</reference>
<dbReference type="PANTHER" id="PTHR42951:SF22">
    <property type="entry name" value="METALLO BETA-LACTAMASE SUPERFAMILY LIPOPROTEIN"/>
    <property type="match status" value="1"/>
</dbReference>
<evidence type="ECO:0000313" key="2">
    <source>
        <dbReference type="EMBL" id="MFD1030592.1"/>
    </source>
</evidence>
<dbReference type="Gene3D" id="3.60.15.10">
    <property type="entry name" value="Ribonuclease Z/Hydroxyacylglutathione hydrolase-like"/>
    <property type="match status" value="1"/>
</dbReference>
<dbReference type="RefSeq" id="WP_144840301.1">
    <property type="nucleotide sequence ID" value="NZ_JBHTKI010000007.1"/>
</dbReference>
<dbReference type="InterPro" id="IPR037482">
    <property type="entry name" value="ST1585_MBL-fold"/>
</dbReference>
<keyword evidence="3" id="KW-1185">Reference proteome</keyword>
<organism evidence="2 3">
    <name type="scientific">Metaplanococcus flavidus</name>
    <dbReference type="NCBI Taxonomy" id="569883"/>
    <lineage>
        <taxon>Bacteria</taxon>
        <taxon>Bacillati</taxon>
        <taxon>Bacillota</taxon>
        <taxon>Bacilli</taxon>
        <taxon>Bacillales</taxon>
        <taxon>Caryophanaceae</taxon>
        <taxon>Metaplanococcus</taxon>
    </lineage>
</organism>
<dbReference type="InterPro" id="IPR036866">
    <property type="entry name" value="RibonucZ/Hydroxyglut_hydro"/>
</dbReference>
<comment type="caution">
    <text evidence="2">The sequence shown here is derived from an EMBL/GenBank/DDBJ whole genome shotgun (WGS) entry which is preliminary data.</text>
</comment>
<dbReference type="InterPro" id="IPR050855">
    <property type="entry name" value="NDM-1-like"/>
</dbReference>